<dbReference type="OrthoDB" id="515799at2759"/>
<comment type="caution">
    <text evidence="2">The sequence shown here is derived from an EMBL/GenBank/DDBJ whole genome shotgun (WGS) entry which is preliminary data.</text>
</comment>
<feature type="compositionally biased region" description="Polar residues" evidence="1">
    <location>
        <begin position="34"/>
        <end position="51"/>
    </location>
</feature>
<dbReference type="Proteomes" id="UP000784294">
    <property type="component" value="Unassembled WGS sequence"/>
</dbReference>
<organism evidence="2 3">
    <name type="scientific">Protopolystoma xenopodis</name>
    <dbReference type="NCBI Taxonomy" id="117903"/>
    <lineage>
        <taxon>Eukaryota</taxon>
        <taxon>Metazoa</taxon>
        <taxon>Spiralia</taxon>
        <taxon>Lophotrochozoa</taxon>
        <taxon>Platyhelminthes</taxon>
        <taxon>Monogenea</taxon>
        <taxon>Polyopisthocotylea</taxon>
        <taxon>Polystomatidea</taxon>
        <taxon>Polystomatidae</taxon>
        <taxon>Protopolystoma</taxon>
    </lineage>
</organism>
<evidence type="ECO:0000313" key="2">
    <source>
        <dbReference type="EMBL" id="VEL28714.1"/>
    </source>
</evidence>
<name>A0A3S5APG0_9PLAT</name>
<dbReference type="AlphaFoldDB" id="A0A3S5APG0"/>
<evidence type="ECO:0000313" key="3">
    <source>
        <dbReference type="Proteomes" id="UP000784294"/>
    </source>
</evidence>
<gene>
    <name evidence="2" type="ORF">PXEA_LOCUS22154</name>
</gene>
<sequence>MISLFGFINHALIADSIRLRRLLGIPEATLSNGIDSYKTDNNQQHQPQPFTSRLPIPPPKLVLRLAPEQVVDGAIRLHEVPRLRPGDVALQAYTDRLRSQGNPADRPYQGVEAVAPARANVPDQETLPELSLGSAKTVETRSGFTLSLEPMLNDKEASTLQKPEEAYNFVRDAPDEGNLINGPDSLFET</sequence>
<reference evidence="2" key="1">
    <citation type="submission" date="2018-11" db="EMBL/GenBank/DDBJ databases">
        <authorList>
            <consortium name="Pathogen Informatics"/>
        </authorList>
    </citation>
    <scope>NUCLEOTIDE SEQUENCE</scope>
</reference>
<evidence type="ECO:0000256" key="1">
    <source>
        <dbReference type="SAM" id="MobiDB-lite"/>
    </source>
</evidence>
<protein>
    <submittedName>
        <fullName evidence="2">Uncharacterized protein</fullName>
    </submittedName>
</protein>
<feature type="region of interest" description="Disordered" evidence="1">
    <location>
        <begin position="34"/>
        <end position="56"/>
    </location>
</feature>
<dbReference type="EMBL" id="CAAALY010097162">
    <property type="protein sequence ID" value="VEL28714.1"/>
    <property type="molecule type" value="Genomic_DNA"/>
</dbReference>
<accession>A0A3S5APG0</accession>
<keyword evidence="3" id="KW-1185">Reference proteome</keyword>
<proteinExistence type="predicted"/>